<evidence type="ECO:0000313" key="2">
    <source>
        <dbReference type="EMBL" id="MDQ8194104.1"/>
    </source>
</evidence>
<accession>A0ABU1AHN9</accession>
<name>A0ABU1AHN9_9BACT</name>
<dbReference type="EMBL" id="JARXIC010000008">
    <property type="protein sequence ID" value="MDQ8194104.1"/>
    <property type="molecule type" value="Genomic_DNA"/>
</dbReference>
<keyword evidence="1" id="KW-0732">Signal</keyword>
<evidence type="ECO:0000313" key="3">
    <source>
        <dbReference type="Proteomes" id="UP001243717"/>
    </source>
</evidence>
<proteinExistence type="predicted"/>
<dbReference type="Proteomes" id="UP001243717">
    <property type="component" value="Unassembled WGS sequence"/>
</dbReference>
<evidence type="ECO:0000256" key="1">
    <source>
        <dbReference type="SAM" id="SignalP"/>
    </source>
</evidence>
<comment type="caution">
    <text evidence="2">The sequence shown here is derived from an EMBL/GenBank/DDBJ whole genome shotgun (WGS) entry which is preliminary data.</text>
</comment>
<reference evidence="2 3" key="1">
    <citation type="submission" date="2023-04" db="EMBL/GenBank/DDBJ databases">
        <title>A novel bacteria isolated from coastal sediment.</title>
        <authorList>
            <person name="Liu X.-J."/>
            <person name="Du Z.-J."/>
        </authorList>
    </citation>
    <scope>NUCLEOTIDE SEQUENCE [LARGE SCALE GENOMIC DNA]</scope>
    <source>
        <strain evidence="2 3">SDUM461004</strain>
    </source>
</reference>
<sequence>MKNISLFASAPLSLVLASAATAATINYDIPVSVSDDTGSVFQNSGTQIFGMNIGNGGATTSTINGVYFNSGGLNKATDTQVLTQNGLTVTMTATNSGAEQITAQAVGFYTNTSSSDEVFDILNAGYMSSGGGGITLDFSGLSIGQEYRVQTYHLINTGDEKTREMYFSGGDGADSSVFQQTYTGGTEVGNISNAVTRTFTFTADAATLSVDLLGLNESGGLDRVYLSGISVHSIPEPSSAAMLMGALCITTVMTLRRRR</sequence>
<keyword evidence="3" id="KW-1185">Reference proteome</keyword>
<feature type="signal peptide" evidence="1">
    <location>
        <begin position="1"/>
        <end position="22"/>
    </location>
</feature>
<dbReference type="NCBIfam" id="TIGR02595">
    <property type="entry name" value="PEP_CTERM"/>
    <property type="match status" value="1"/>
</dbReference>
<dbReference type="InterPro" id="IPR013424">
    <property type="entry name" value="Ice-binding_C"/>
</dbReference>
<feature type="chain" id="PRO_5045528083" evidence="1">
    <location>
        <begin position="23"/>
        <end position="259"/>
    </location>
</feature>
<protein>
    <submittedName>
        <fullName evidence="2">PEP-CTERM sorting domain-containing protein</fullName>
    </submittedName>
</protein>
<dbReference type="RefSeq" id="WP_308984587.1">
    <property type="nucleotide sequence ID" value="NZ_JARXIC010000008.1"/>
</dbReference>
<gene>
    <name evidence="2" type="ORF">QEH59_06695</name>
</gene>
<organism evidence="2 3">
    <name type="scientific">Thalassobacterium sedimentorum</name>
    <dbReference type="NCBI Taxonomy" id="3041258"/>
    <lineage>
        <taxon>Bacteria</taxon>
        <taxon>Pseudomonadati</taxon>
        <taxon>Verrucomicrobiota</taxon>
        <taxon>Opitutia</taxon>
        <taxon>Puniceicoccales</taxon>
        <taxon>Coraliomargaritaceae</taxon>
        <taxon>Thalassobacterium</taxon>
    </lineage>
</organism>